<evidence type="ECO:0000313" key="11">
    <source>
        <dbReference type="Proteomes" id="UP000762676"/>
    </source>
</evidence>
<dbReference type="PRINTS" id="PR00237">
    <property type="entry name" value="GPCRRHODOPSN"/>
</dbReference>
<keyword evidence="3 8" id="KW-1133">Transmembrane helix</keyword>
<feature type="domain" description="G-protein coupled receptors family 1 profile" evidence="9">
    <location>
        <begin position="74"/>
        <end position="130"/>
    </location>
</feature>
<evidence type="ECO:0000256" key="5">
    <source>
        <dbReference type="ARBA" id="ARBA00023136"/>
    </source>
</evidence>
<evidence type="ECO:0000256" key="4">
    <source>
        <dbReference type="ARBA" id="ARBA00023040"/>
    </source>
</evidence>
<evidence type="ECO:0000256" key="7">
    <source>
        <dbReference type="ARBA" id="ARBA00023224"/>
    </source>
</evidence>
<dbReference type="Gene3D" id="1.20.1070.10">
    <property type="entry name" value="Rhodopsin 7-helix transmembrane proteins"/>
    <property type="match status" value="1"/>
</dbReference>
<organism evidence="10 11">
    <name type="scientific">Elysia marginata</name>
    <dbReference type="NCBI Taxonomy" id="1093978"/>
    <lineage>
        <taxon>Eukaryota</taxon>
        <taxon>Metazoa</taxon>
        <taxon>Spiralia</taxon>
        <taxon>Lophotrochozoa</taxon>
        <taxon>Mollusca</taxon>
        <taxon>Gastropoda</taxon>
        <taxon>Heterobranchia</taxon>
        <taxon>Euthyneura</taxon>
        <taxon>Panpulmonata</taxon>
        <taxon>Sacoglossa</taxon>
        <taxon>Placobranchoidea</taxon>
        <taxon>Plakobranchidae</taxon>
        <taxon>Elysia</taxon>
    </lineage>
</organism>
<dbReference type="AlphaFoldDB" id="A0AAV4IAV8"/>
<evidence type="ECO:0000256" key="2">
    <source>
        <dbReference type="ARBA" id="ARBA00022692"/>
    </source>
</evidence>
<keyword evidence="7" id="KW-0807">Transducer</keyword>
<evidence type="ECO:0000256" key="6">
    <source>
        <dbReference type="ARBA" id="ARBA00023170"/>
    </source>
</evidence>
<dbReference type="Proteomes" id="UP000762676">
    <property type="component" value="Unassembled WGS sequence"/>
</dbReference>
<dbReference type="PANTHER" id="PTHR24243">
    <property type="entry name" value="G-PROTEIN COUPLED RECEPTOR"/>
    <property type="match status" value="1"/>
</dbReference>
<dbReference type="GO" id="GO:0004930">
    <property type="term" value="F:G protein-coupled receptor activity"/>
    <property type="evidence" value="ECO:0007669"/>
    <property type="project" value="UniProtKB-KW"/>
</dbReference>
<keyword evidence="4" id="KW-0297">G-protein coupled receptor</keyword>
<feature type="non-terminal residue" evidence="10">
    <location>
        <position position="130"/>
    </location>
</feature>
<feature type="transmembrane region" description="Helical" evidence="8">
    <location>
        <begin position="56"/>
        <end position="82"/>
    </location>
</feature>
<keyword evidence="2 8" id="KW-0812">Transmembrane</keyword>
<sequence length="130" mass="14389">MNGSNTPYSSTLKIPKLFQPNGSMPEEVQVFSFIPNSTVTQGPDELSNAPLLPVYITIYVTILNIAIFVVGIVGNILVILVVSRVRDMRTSINLYLANLSVADLLVLLVCQPTALIEFYAKERWYLGQTL</sequence>
<keyword evidence="11" id="KW-1185">Reference proteome</keyword>
<proteinExistence type="predicted"/>
<evidence type="ECO:0000256" key="1">
    <source>
        <dbReference type="ARBA" id="ARBA00004141"/>
    </source>
</evidence>
<protein>
    <submittedName>
        <fullName evidence="10">Orexin receptor type 2-like</fullName>
    </submittedName>
</protein>
<dbReference type="Pfam" id="PF00001">
    <property type="entry name" value="7tm_1"/>
    <property type="match status" value="1"/>
</dbReference>
<keyword evidence="5 8" id="KW-0472">Membrane</keyword>
<comment type="subcellular location">
    <subcellularLocation>
        <location evidence="1">Membrane</location>
        <topology evidence="1">Multi-pass membrane protein</topology>
    </subcellularLocation>
</comment>
<dbReference type="InterPro" id="IPR017452">
    <property type="entry name" value="GPCR_Rhodpsn_7TM"/>
</dbReference>
<dbReference type="EMBL" id="BMAT01006172">
    <property type="protein sequence ID" value="GFS07574.1"/>
    <property type="molecule type" value="Genomic_DNA"/>
</dbReference>
<dbReference type="InterPro" id="IPR000276">
    <property type="entry name" value="GPCR_Rhodpsn"/>
</dbReference>
<evidence type="ECO:0000256" key="3">
    <source>
        <dbReference type="ARBA" id="ARBA00022989"/>
    </source>
</evidence>
<keyword evidence="6 10" id="KW-0675">Receptor</keyword>
<evidence type="ECO:0000313" key="10">
    <source>
        <dbReference type="EMBL" id="GFS07574.1"/>
    </source>
</evidence>
<dbReference type="GO" id="GO:0005886">
    <property type="term" value="C:plasma membrane"/>
    <property type="evidence" value="ECO:0007669"/>
    <property type="project" value="TreeGrafter"/>
</dbReference>
<gene>
    <name evidence="10" type="ORF">ElyMa_002992600</name>
</gene>
<dbReference type="SUPFAM" id="SSF81321">
    <property type="entry name" value="Family A G protein-coupled receptor-like"/>
    <property type="match status" value="1"/>
</dbReference>
<dbReference type="PROSITE" id="PS50262">
    <property type="entry name" value="G_PROTEIN_RECEP_F1_2"/>
    <property type="match status" value="1"/>
</dbReference>
<reference evidence="10 11" key="1">
    <citation type="journal article" date="2021" name="Elife">
        <title>Chloroplast acquisition without the gene transfer in kleptoplastic sea slugs, Plakobranchus ocellatus.</title>
        <authorList>
            <person name="Maeda T."/>
            <person name="Takahashi S."/>
            <person name="Yoshida T."/>
            <person name="Shimamura S."/>
            <person name="Takaki Y."/>
            <person name="Nagai Y."/>
            <person name="Toyoda A."/>
            <person name="Suzuki Y."/>
            <person name="Arimoto A."/>
            <person name="Ishii H."/>
            <person name="Satoh N."/>
            <person name="Nishiyama T."/>
            <person name="Hasebe M."/>
            <person name="Maruyama T."/>
            <person name="Minagawa J."/>
            <person name="Obokata J."/>
            <person name="Shigenobu S."/>
        </authorList>
    </citation>
    <scope>NUCLEOTIDE SEQUENCE [LARGE SCALE GENOMIC DNA]</scope>
</reference>
<evidence type="ECO:0000259" key="9">
    <source>
        <dbReference type="PROSITE" id="PS50262"/>
    </source>
</evidence>
<feature type="transmembrane region" description="Helical" evidence="8">
    <location>
        <begin position="94"/>
        <end position="120"/>
    </location>
</feature>
<comment type="caution">
    <text evidence="10">The sequence shown here is derived from an EMBL/GenBank/DDBJ whole genome shotgun (WGS) entry which is preliminary data.</text>
</comment>
<accession>A0AAV4IAV8</accession>
<evidence type="ECO:0000256" key="8">
    <source>
        <dbReference type="SAM" id="Phobius"/>
    </source>
</evidence>
<name>A0AAV4IAV8_9GAST</name>
<dbReference type="PANTHER" id="PTHR24243:SF233">
    <property type="entry name" value="THYROTROPIN-RELEASING HORMONE RECEPTOR"/>
    <property type="match status" value="1"/>
</dbReference>